<evidence type="ECO:0000256" key="5">
    <source>
        <dbReference type="ARBA" id="ARBA00022741"/>
    </source>
</evidence>
<dbReference type="Gene3D" id="3.30.63.10">
    <property type="entry name" value="Guanylate Kinase phosphate binding domain"/>
    <property type="match status" value="1"/>
</dbReference>
<dbReference type="FunFam" id="3.30.63.10:FF:000002">
    <property type="entry name" value="Guanylate kinase 1"/>
    <property type="match status" value="1"/>
</dbReference>
<feature type="domain" description="Guanylate kinase-like" evidence="10">
    <location>
        <begin position="27"/>
        <end position="207"/>
    </location>
</feature>
<dbReference type="Proteomes" id="UP000323956">
    <property type="component" value="Unassembled WGS sequence"/>
</dbReference>
<dbReference type="GO" id="GO:0004385">
    <property type="term" value="F:GMP kinase activity"/>
    <property type="evidence" value="ECO:0007669"/>
    <property type="project" value="UniProtKB-UniRule"/>
</dbReference>
<dbReference type="InterPro" id="IPR008145">
    <property type="entry name" value="GK/Ca_channel_bsu"/>
</dbReference>
<comment type="catalytic activity">
    <reaction evidence="9">
        <text>GMP + ATP = GDP + ADP</text>
        <dbReference type="Rhea" id="RHEA:20780"/>
        <dbReference type="ChEBI" id="CHEBI:30616"/>
        <dbReference type="ChEBI" id="CHEBI:58115"/>
        <dbReference type="ChEBI" id="CHEBI:58189"/>
        <dbReference type="ChEBI" id="CHEBI:456216"/>
        <dbReference type="EC" id="2.7.4.8"/>
    </reaction>
</comment>
<dbReference type="NCBIfam" id="TIGR03263">
    <property type="entry name" value="guanyl_kin"/>
    <property type="match status" value="1"/>
</dbReference>
<dbReference type="PANTHER" id="PTHR23117:SF13">
    <property type="entry name" value="GUANYLATE KINASE"/>
    <property type="match status" value="1"/>
</dbReference>
<reference evidence="11 12" key="1">
    <citation type="submission" date="2017-01" db="EMBL/GenBank/DDBJ databases">
        <authorList>
            <person name="Varghese N."/>
            <person name="Submissions S."/>
        </authorList>
    </citation>
    <scope>NUCLEOTIDE SEQUENCE [LARGE SCALE GENOMIC DNA]</scope>
    <source>
        <strain evidence="11 12">ATCC 700171</strain>
    </source>
</reference>
<organism evidence="11 12">
    <name type="scientific">Paracoccus thiocyanatus</name>
    <dbReference type="NCBI Taxonomy" id="34006"/>
    <lineage>
        <taxon>Bacteria</taxon>
        <taxon>Pseudomonadati</taxon>
        <taxon>Pseudomonadota</taxon>
        <taxon>Alphaproteobacteria</taxon>
        <taxon>Rhodobacterales</taxon>
        <taxon>Paracoccaceae</taxon>
        <taxon>Paracoccus</taxon>
    </lineage>
</organism>
<dbReference type="PROSITE" id="PS50052">
    <property type="entry name" value="GUANYLATE_KINASE_2"/>
    <property type="match status" value="1"/>
</dbReference>
<dbReference type="PANTHER" id="PTHR23117">
    <property type="entry name" value="GUANYLATE KINASE-RELATED"/>
    <property type="match status" value="1"/>
</dbReference>
<evidence type="ECO:0000256" key="6">
    <source>
        <dbReference type="ARBA" id="ARBA00022777"/>
    </source>
</evidence>
<evidence type="ECO:0000256" key="3">
    <source>
        <dbReference type="ARBA" id="ARBA00016296"/>
    </source>
</evidence>
<dbReference type="InterPro" id="IPR027417">
    <property type="entry name" value="P-loop_NTPase"/>
</dbReference>
<dbReference type="InterPro" id="IPR020590">
    <property type="entry name" value="Guanylate_kinase_CS"/>
</dbReference>
<dbReference type="InterPro" id="IPR017665">
    <property type="entry name" value="Guanylate_kinase"/>
</dbReference>
<evidence type="ECO:0000259" key="10">
    <source>
        <dbReference type="PROSITE" id="PS50052"/>
    </source>
</evidence>
<dbReference type="EMBL" id="FTMK01000001">
    <property type="protein sequence ID" value="SIP86916.1"/>
    <property type="molecule type" value="Genomic_DNA"/>
</dbReference>
<gene>
    <name evidence="9" type="primary">gmk</name>
    <name evidence="11" type="ORF">SAMN05421641_10188</name>
</gene>
<dbReference type="EC" id="2.7.4.8" evidence="2 9"/>
<comment type="similarity">
    <text evidence="1 9">Belongs to the guanylate kinase family.</text>
</comment>
<evidence type="ECO:0000256" key="4">
    <source>
        <dbReference type="ARBA" id="ARBA00022679"/>
    </source>
</evidence>
<dbReference type="PROSITE" id="PS00856">
    <property type="entry name" value="GUANYLATE_KINASE_1"/>
    <property type="match status" value="1"/>
</dbReference>
<dbReference type="GO" id="GO:0005524">
    <property type="term" value="F:ATP binding"/>
    <property type="evidence" value="ECO:0007669"/>
    <property type="project" value="UniProtKB-UniRule"/>
</dbReference>
<proteinExistence type="inferred from homology"/>
<keyword evidence="6 9" id="KW-0418">Kinase</keyword>
<name>A0A1N6N4C6_9RHOB</name>
<evidence type="ECO:0000256" key="2">
    <source>
        <dbReference type="ARBA" id="ARBA00012961"/>
    </source>
</evidence>
<dbReference type="SUPFAM" id="SSF52540">
    <property type="entry name" value="P-loop containing nucleoside triphosphate hydrolases"/>
    <property type="match status" value="1"/>
</dbReference>
<keyword evidence="5 9" id="KW-0547">Nucleotide-binding</keyword>
<dbReference type="SMART" id="SM00072">
    <property type="entry name" value="GuKc"/>
    <property type="match status" value="1"/>
</dbReference>
<evidence type="ECO:0000313" key="12">
    <source>
        <dbReference type="Proteomes" id="UP000323956"/>
    </source>
</evidence>
<evidence type="ECO:0000256" key="8">
    <source>
        <dbReference type="ARBA" id="ARBA00030128"/>
    </source>
</evidence>
<dbReference type="HAMAP" id="MF_00328">
    <property type="entry name" value="Guanylate_kinase"/>
    <property type="match status" value="1"/>
</dbReference>
<accession>A0A1N6N4C6</accession>
<protein>
    <recommendedName>
        <fullName evidence="3 9">Guanylate kinase</fullName>
        <ecNumber evidence="2 9">2.7.4.8</ecNumber>
    </recommendedName>
    <alternativeName>
        <fullName evidence="8 9">GMP kinase</fullName>
    </alternativeName>
</protein>
<dbReference type="AlphaFoldDB" id="A0A1N6N4C6"/>
<comment type="function">
    <text evidence="9">Essential for recycling GMP and indirectly, cGMP.</text>
</comment>
<keyword evidence="4 9" id="KW-0808">Transferase</keyword>
<comment type="subcellular location">
    <subcellularLocation>
        <location evidence="9">Cytoplasm</location>
    </subcellularLocation>
</comment>
<evidence type="ECO:0000313" key="11">
    <source>
        <dbReference type="EMBL" id="SIP86916.1"/>
    </source>
</evidence>
<evidence type="ECO:0000256" key="9">
    <source>
        <dbReference type="HAMAP-Rule" id="MF_00328"/>
    </source>
</evidence>
<dbReference type="GO" id="GO:0005829">
    <property type="term" value="C:cytosol"/>
    <property type="evidence" value="ECO:0007669"/>
    <property type="project" value="TreeGrafter"/>
</dbReference>
<dbReference type="InterPro" id="IPR008144">
    <property type="entry name" value="Guanylate_kin-like_dom"/>
</dbReference>
<keyword evidence="7 9" id="KW-0067">ATP-binding</keyword>
<sequence length="232" mass="25727">MTRPVGGAIQAALERHGAGAMEMERSGLLVILSSPSGAGKSTLARRLMDWDPGLRFSVSATTRKPRPGEAEGEHYYFRSAAEFRAMVAAGEMLEHAEVFGNFYGTPRTPVEEAMRAGRDTLFDVDWQGGQQIRASSLGGHVVSIFVLPPSLAELERRLVGRQQDAPEVIAARMRKSRDEISHWAEYDYVIVNDDVERSVEALKTILKAERMRRARQVGLGPFVRALMEEENA</sequence>
<dbReference type="Pfam" id="PF00625">
    <property type="entry name" value="Guanylate_kin"/>
    <property type="match status" value="1"/>
</dbReference>
<dbReference type="CDD" id="cd00071">
    <property type="entry name" value="GMPK"/>
    <property type="match status" value="1"/>
</dbReference>
<evidence type="ECO:0000256" key="7">
    <source>
        <dbReference type="ARBA" id="ARBA00022840"/>
    </source>
</evidence>
<dbReference type="Gene3D" id="3.40.50.300">
    <property type="entry name" value="P-loop containing nucleotide triphosphate hydrolases"/>
    <property type="match status" value="1"/>
</dbReference>
<feature type="binding site" evidence="9">
    <location>
        <begin position="34"/>
        <end position="41"/>
    </location>
    <ligand>
        <name>ATP</name>
        <dbReference type="ChEBI" id="CHEBI:30616"/>
    </ligand>
</feature>
<keyword evidence="9" id="KW-0963">Cytoplasm</keyword>
<evidence type="ECO:0000256" key="1">
    <source>
        <dbReference type="ARBA" id="ARBA00005790"/>
    </source>
</evidence>